<keyword evidence="6" id="KW-0969">Cilium</keyword>
<keyword evidence="4" id="KW-1005">Bacterial flagellum biogenesis</keyword>
<dbReference type="NCBIfam" id="TIGR03170">
    <property type="entry name" value="flgA_cterm"/>
    <property type="match status" value="1"/>
</dbReference>
<dbReference type="EMBL" id="RBID01000014">
    <property type="protein sequence ID" value="RKQ58895.1"/>
    <property type="molecule type" value="Genomic_DNA"/>
</dbReference>
<comment type="caution">
    <text evidence="6">The sequence shown here is derived from an EMBL/GenBank/DDBJ whole genome shotgun (WGS) entry which is preliminary data.</text>
</comment>
<dbReference type="Pfam" id="PF13144">
    <property type="entry name" value="ChapFlgA"/>
    <property type="match status" value="1"/>
</dbReference>
<comment type="subcellular location">
    <subcellularLocation>
        <location evidence="1 4">Periplasm</location>
    </subcellularLocation>
</comment>
<keyword evidence="6" id="KW-0282">Flagellum</keyword>
<sequence length="241" mass="25058">MAIFTNRPPAALWRTAGLLLASAGSLLSPAALAATAAELAQQSAQQWLLQQAAASGLRAPQVRLQALPARLAPGSCLGKPVAEIGSDSQLGRVRVRVRCQGAGEIGYLFRAEVSGLALAATRDIAPGQALSTADVSEQRVLLRSPQPLLAADAALDGLRSKTQIRQGTPLRGLLLETAPLVKRGMAVAIVAEQEGIRVEVAGTALETAGKDEWVRVKNGNSGKVIRARVIDSGVVSPEISQ</sequence>
<evidence type="ECO:0000313" key="6">
    <source>
        <dbReference type="EMBL" id="RKQ58895.1"/>
    </source>
</evidence>
<gene>
    <name evidence="6" type="ORF">C8E02_1871</name>
</gene>
<name>A0A495BGQ7_VOGIN</name>
<dbReference type="AlphaFoldDB" id="A0A495BGQ7"/>
<dbReference type="CDD" id="cd11614">
    <property type="entry name" value="SAF_CpaB_FlgA_like"/>
    <property type="match status" value="1"/>
</dbReference>
<organism evidence="6 7">
    <name type="scientific">Vogesella indigofera</name>
    <name type="common">Pseudomonas indigofera</name>
    <dbReference type="NCBI Taxonomy" id="45465"/>
    <lineage>
        <taxon>Bacteria</taxon>
        <taxon>Pseudomonadati</taxon>
        <taxon>Pseudomonadota</taxon>
        <taxon>Betaproteobacteria</taxon>
        <taxon>Neisseriales</taxon>
        <taxon>Chromobacteriaceae</taxon>
        <taxon>Vogesella</taxon>
    </lineage>
</organism>
<protein>
    <recommendedName>
        <fullName evidence="4">Flagella basal body P-ring formation protein FlgA</fullName>
    </recommendedName>
</protein>
<feature type="domain" description="SAF" evidence="5">
    <location>
        <begin position="115"/>
        <end position="176"/>
    </location>
</feature>
<feature type="signal peptide" evidence="4">
    <location>
        <begin position="1"/>
        <end position="33"/>
    </location>
</feature>
<keyword evidence="2 4" id="KW-0732">Signal</keyword>
<dbReference type="PANTHER" id="PTHR36307">
    <property type="entry name" value="FLAGELLA BASAL BODY P-RING FORMATION PROTEIN FLGA"/>
    <property type="match status" value="1"/>
</dbReference>
<evidence type="ECO:0000256" key="2">
    <source>
        <dbReference type="ARBA" id="ARBA00022729"/>
    </source>
</evidence>
<dbReference type="Proteomes" id="UP000279384">
    <property type="component" value="Unassembled WGS sequence"/>
</dbReference>
<keyword evidence="6" id="KW-0966">Cell projection</keyword>
<dbReference type="InterPro" id="IPR013974">
    <property type="entry name" value="SAF"/>
</dbReference>
<evidence type="ECO:0000256" key="3">
    <source>
        <dbReference type="ARBA" id="ARBA00022764"/>
    </source>
</evidence>
<dbReference type="RefSeq" id="WP_120810528.1">
    <property type="nucleotide sequence ID" value="NZ_RBID01000014.1"/>
</dbReference>
<evidence type="ECO:0000256" key="1">
    <source>
        <dbReference type="ARBA" id="ARBA00004418"/>
    </source>
</evidence>
<dbReference type="InterPro" id="IPR039246">
    <property type="entry name" value="Flagellar_FlgA"/>
</dbReference>
<dbReference type="SMART" id="SM00858">
    <property type="entry name" value="SAF"/>
    <property type="match status" value="1"/>
</dbReference>
<dbReference type="InterPro" id="IPR017585">
    <property type="entry name" value="SAF_FlgA"/>
</dbReference>
<evidence type="ECO:0000256" key="4">
    <source>
        <dbReference type="RuleBase" id="RU362063"/>
    </source>
</evidence>
<keyword evidence="3 4" id="KW-0574">Periplasm</keyword>
<dbReference type="GO" id="GO:0044780">
    <property type="term" value="P:bacterial-type flagellum assembly"/>
    <property type="evidence" value="ECO:0007669"/>
    <property type="project" value="InterPro"/>
</dbReference>
<evidence type="ECO:0000259" key="5">
    <source>
        <dbReference type="SMART" id="SM00858"/>
    </source>
</evidence>
<reference evidence="6 7" key="1">
    <citation type="submission" date="2018-10" db="EMBL/GenBank/DDBJ databases">
        <title>Genomic Encyclopedia of Type Strains, Phase IV (KMG-IV): sequencing the most valuable type-strain genomes for metagenomic binning, comparative biology and taxonomic classification.</title>
        <authorList>
            <person name="Goeker M."/>
        </authorList>
    </citation>
    <scope>NUCLEOTIDE SEQUENCE [LARGE SCALE GENOMIC DNA]</scope>
    <source>
        <strain evidence="6 7">DSM 3303</strain>
    </source>
</reference>
<proteinExistence type="inferred from homology"/>
<accession>A0A495BGQ7</accession>
<comment type="similarity">
    <text evidence="4">Belongs to the FlgA family.</text>
</comment>
<dbReference type="PANTHER" id="PTHR36307:SF1">
    <property type="entry name" value="FLAGELLA BASAL BODY P-RING FORMATION PROTEIN FLGA"/>
    <property type="match status" value="1"/>
</dbReference>
<comment type="function">
    <text evidence="4">Involved in the assembly process of the P-ring formation. It may associate with FlgF on the rod constituting a structure essential for the P-ring assembly or may act as a modulator protein for the P-ring assembly.</text>
</comment>
<dbReference type="Gene3D" id="2.30.30.760">
    <property type="match status" value="1"/>
</dbReference>
<feature type="chain" id="PRO_5019614243" description="Flagella basal body P-ring formation protein FlgA" evidence="4">
    <location>
        <begin position="34"/>
        <end position="241"/>
    </location>
</feature>
<dbReference type="GO" id="GO:0042597">
    <property type="term" value="C:periplasmic space"/>
    <property type="evidence" value="ECO:0007669"/>
    <property type="project" value="UniProtKB-SubCell"/>
</dbReference>
<evidence type="ECO:0000313" key="7">
    <source>
        <dbReference type="Proteomes" id="UP000279384"/>
    </source>
</evidence>